<protein>
    <recommendedName>
        <fullName evidence="4">tRNA pseudouridine synthase A</fullName>
        <ecNumber evidence="4">5.4.99.12</ecNumber>
    </recommendedName>
    <alternativeName>
        <fullName evidence="4">tRNA pseudouridine(38-40) synthase</fullName>
    </alternativeName>
    <alternativeName>
        <fullName evidence="4">tRNA pseudouridylate synthase I</fullName>
    </alternativeName>
    <alternativeName>
        <fullName evidence="4">tRNA-uridine isomerase I</fullName>
    </alternativeName>
</protein>
<evidence type="ECO:0000256" key="6">
    <source>
        <dbReference type="PIRSR" id="PIRSR001430-2"/>
    </source>
</evidence>
<evidence type="ECO:0000313" key="10">
    <source>
        <dbReference type="Proteomes" id="UP000193224"/>
    </source>
</evidence>
<dbReference type="PANTHER" id="PTHR11142">
    <property type="entry name" value="PSEUDOURIDYLATE SYNTHASE"/>
    <property type="match status" value="1"/>
</dbReference>
<dbReference type="CDD" id="cd02570">
    <property type="entry name" value="PseudoU_synth_EcTruA"/>
    <property type="match status" value="1"/>
</dbReference>
<organism evidence="9 10">
    <name type="scientific">Roseovarius aestuarii</name>
    <dbReference type="NCBI Taxonomy" id="475083"/>
    <lineage>
        <taxon>Bacteria</taxon>
        <taxon>Pseudomonadati</taxon>
        <taxon>Pseudomonadota</taxon>
        <taxon>Alphaproteobacteria</taxon>
        <taxon>Rhodobacterales</taxon>
        <taxon>Roseobacteraceae</taxon>
        <taxon>Roseovarius</taxon>
    </lineage>
</organism>
<sequence length="267" mass="29684">MFPCPPRFMWHLMPRYALKIEYHGAPFAGWQRQADQSTVQGAIEAALDRIEPGPHTIAAAGRTDAGVHALAQVAHCDMTKDWDPFRLSEALNYHLKPYPVAILSCARVAEDWHARFSALDRRYFFRLLTRRAPATHAAGLVWQVAHRLNVEAMREGAAHLLGKHDFTTFRSSICQAASPVKTLDTLEIDAVDTQGGPEIHFHLRARSFLHNQVRSFVGSLERVGSGAWAPEDIRTALEARNRAACGPVCPPHGLYLAGVTYPDDTFA</sequence>
<gene>
    <name evidence="4 9" type="primary">truA</name>
    <name evidence="9" type="ORF">ROA7745_03399</name>
</gene>
<dbReference type="InterPro" id="IPR020095">
    <property type="entry name" value="PsdUridine_synth_TruA_C"/>
</dbReference>
<evidence type="ECO:0000256" key="7">
    <source>
        <dbReference type="RuleBase" id="RU003792"/>
    </source>
</evidence>
<dbReference type="Proteomes" id="UP000193224">
    <property type="component" value="Unassembled WGS sequence"/>
</dbReference>
<keyword evidence="2 4" id="KW-0819">tRNA processing</keyword>
<dbReference type="InterPro" id="IPR020103">
    <property type="entry name" value="PsdUridine_synth_cat_dom_sf"/>
</dbReference>
<dbReference type="HAMAP" id="MF_00171">
    <property type="entry name" value="TruA"/>
    <property type="match status" value="1"/>
</dbReference>
<evidence type="ECO:0000256" key="5">
    <source>
        <dbReference type="PIRSR" id="PIRSR001430-1"/>
    </source>
</evidence>
<feature type="domain" description="Pseudouridine synthase I TruA alpha/beta" evidence="8">
    <location>
        <begin position="157"/>
        <end position="262"/>
    </location>
</feature>
<dbReference type="GO" id="GO:0031119">
    <property type="term" value="P:tRNA pseudouridine synthesis"/>
    <property type="evidence" value="ECO:0007669"/>
    <property type="project" value="UniProtKB-UniRule"/>
</dbReference>
<dbReference type="Gene3D" id="3.30.70.660">
    <property type="entry name" value="Pseudouridine synthase I, catalytic domain, C-terminal subdomain"/>
    <property type="match status" value="1"/>
</dbReference>
<dbReference type="FunFam" id="3.30.70.580:FF:000001">
    <property type="entry name" value="tRNA pseudouridine synthase A"/>
    <property type="match status" value="1"/>
</dbReference>
<comment type="function">
    <text evidence="4">Formation of pseudouridine at positions 38, 39 and 40 in the anticodon stem and loop of transfer RNAs.</text>
</comment>
<dbReference type="PANTHER" id="PTHR11142:SF0">
    <property type="entry name" value="TRNA PSEUDOURIDINE SYNTHASE-LIKE 1"/>
    <property type="match status" value="1"/>
</dbReference>
<comment type="subunit">
    <text evidence="4">Homodimer.</text>
</comment>
<dbReference type="InterPro" id="IPR001406">
    <property type="entry name" value="PsdUridine_synth_TruA"/>
</dbReference>
<comment type="caution">
    <text evidence="4">Lacks conserved residue(s) required for the propagation of feature annotation.</text>
</comment>
<keyword evidence="10" id="KW-1185">Reference proteome</keyword>
<evidence type="ECO:0000259" key="8">
    <source>
        <dbReference type="Pfam" id="PF01416"/>
    </source>
</evidence>
<dbReference type="InterPro" id="IPR020094">
    <property type="entry name" value="TruA/RsuA/RluB/E/F_N"/>
</dbReference>
<name>A0A1X7BWE4_9RHOB</name>
<dbReference type="SUPFAM" id="SSF55120">
    <property type="entry name" value="Pseudouridine synthase"/>
    <property type="match status" value="1"/>
</dbReference>
<feature type="domain" description="Pseudouridine synthase I TruA alpha/beta" evidence="8">
    <location>
        <begin position="21"/>
        <end position="116"/>
    </location>
</feature>
<dbReference type="InterPro" id="IPR020097">
    <property type="entry name" value="PsdUridine_synth_TruA_a/b_dom"/>
</dbReference>
<dbReference type="NCBIfam" id="TIGR00071">
    <property type="entry name" value="hisT_truA"/>
    <property type="match status" value="1"/>
</dbReference>
<evidence type="ECO:0000256" key="3">
    <source>
        <dbReference type="ARBA" id="ARBA00023235"/>
    </source>
</evidence>
<evidence type="ECO:0000256" key="2">
    <source>
        <dbReference type="ARBA" id="ARBA00022694"/>
    </source>
</evidence>
<comment type="similarity">
    <text evidence="1 4 7">Belongs to the tRNA pseudouridine synthase TruA family.</text>
</comment>
<dbReference type="PIRSF" id="PIRSF001430">
    <property type="entry name" value="tRNA_psdUrid_synth"/>
    <property type="match status" value="1"/>
</dbReference>
<feature type="binding site" evidence="4 6">
    <location>
        <position position="123"/>
    </location>
    <ligand>
        <name>substrate</name>
    </ligand>
</feature>
<dbReference type="EMBL" id="FWXB01000014">
    <property type="protein sequence ID" value="SMC13549.1"/>
    <property type="molecule type" value="Genomic_DNA"/>
</dbReference>
<feature type="active site" description="Nucleophile" evidence="4 5">
    <location>
        <position position="64"/>
    </location>
</feature>
<dbReference type="GO" id="GO:0160147">
    <property type="term" value="F:tRNA pseudouridine(38-40) synthase activity"/>
    <property type="evidence" value="ECO:0007669"/>
    <property type="project" value="UniProtKB-EC"/>
</dbReference>
<dbReference type="Gene3D" id="3.30.70.580">
    <property type="entry name" value="Pseudouridine synthase I, catalytic domain, N-terminal subdomain"/>
    <property type="match status" value="1"/>
</dbReference>
<dbReference type="GO" id="GO:0003723">
    <property type="term" value="F:RNA binding"/>
    <property type="evidence" value="ECO:0007669"/>
    <property type="project" value="InterPro"/>
</dbReference>
<evidence type="ECO:0000256" key="4">
    <source>
        <dbReference type="HAMAP-Rule" id="MF_00171"/>
    </source>
</evidence>
<proteinExistence type="inferred from homology"/>
<evidence type="ECO:0000313" key="9">
    <source>
        <dbReference type="EMBL" id="SMC13549.1"/>
    </source>
</evidence>
<reference evidence="9 10" key="1">
    <citation type="submission" date="2017-03" db="EMBL/GenBank/DDBJ databases">
        <authorList>
            <person name="Afonso C.L."/>
            <person name="Miller P.J."/>
            <person name="Scott M.A."/>
            <person name="Spackman E."/>
            <person name="Goraichik I."/>
            <person name="Dimitrov K.M."/>
            <person name="Suarez D.L."/>
            <person name="Swayne D.E."/>
        </authorList>
    </citation>
    <scope>NUCLEOTIDE SEQUENCE [LARGE SCALE GENOMIC DNA]</scope>
    <source>
        <strain evidence="9 10">CECT 7745</strain>
    </source>
</reference>
<evidence type="ECO:0000256" key="1">
    <source>
        <dbReference type="ARBA" id="ARBA00009375"/>
    </source>
</evidence>
<accession>A0A1X7BWE4</accession>
<dbReference type="Pfam" id="PF01416">
    <property type="entry name" value="PseudoU_synth_1"/>
    <property type="match status" value="2"/>
</dbReference>
<keyword evidence="3 4" id="KW-0413">Isomerase</keyword>
<dbReference type="AlphaFoldDB" id="A0A1X7BWE4"/>
<dbReference type="EC" id="5.4.99.12" evidence="4"/>
<comment type="catalytic activity">
    <reaction evidence="4 7">
        <text>uridine(38/39/40) in tRNA = pseudouridine(38/39/40) in tRNA</text>
        <dbReference type="Rhea" id="RHEA:22376"/>
        <dbReference type="Rhea" id="RHEA-COMP:10085"/>
        <dbReference type="Rhea" id="RHEA-COMP:10087"/>
        <dbReference type="ChEBI" id="CHEBI:65314"/>
        <dbReference type="ChEBI" id="CHEBI:65315"/>
        <dbReference type="EC" id="5.4.99.12"/>
    </reaction>
</comment>